<keyword evidence="3" id="KW-1185">Reference proteome</keyword>
<dbReference type="PANTHER" id="PTHR33164:SF43">
    <property type="entry name" value="HTH-TYPE TRANSCRIPTIONAL REPRESSOR YETL"/>
    <property type="match status" value="1"/>
</dbReference>
<sequence length="167" mass="17545">MSTSTSSLGHESASDPAAPARVLRQFRVLFNAVRGHFREVERAAGIGGAQLWALSEISASPGIGLGELAAALDIHQSTASNLVKALQERELVTLARRAKDRRAVQLTLTEEGAAVLDKAPTPFRGVLPTALGELDPSVLVRLEDDLAALIGLLQAGDHGARTPLADL</sequence>
<dbReference type="EMBL" id="WWCU01000010">
    <property type="protein sequence ID" value="MYN07944.1"/>
    <property type="molecule type" value="Genomic_DNA"/>
</dbReference>
<proteinExistence type="predicted"/>
<dbReference type="SMART" id="SM00347">
    <property type="entry name" value="HTH_MARR"/>
    <property type="match status" value="1"/>
</dbReference>
<feature type="domain" description="HTH marR-type" evidence="1">
    <location>
        <begin position="19"/>
        <end position="158"/>
    </location>
</feature>
<dbReference type="GO" id="GO:0006950">
    <property type="term" value="P:response to stress"/>
    <property type="evidence" value="ECO:0007669"/>
    <property type="project" value="TreeGrafter"/>
</dbReference>
<accession>A0A7X4KL92</accession>
<comment type="caution">
    <text evidence="2">The sequence shown here is derived from an EMBL/GenBank/DDBJ whole genome shotgun (WGS) entry which is preliminary data.</text>
</comment>
<dbReference type="AlphaFoldDB" id="A0A7X4KL92"/>
<dbReference type="SUPFAM" id="SSF46785">
    <property type="entry name" value="Winged helix' DNA-binding domain"/>
    <property type="match status" value="1"/>
</dbReference>
<evidence type="ECO:0000313" key="3">
    <source>
        <dbReference type="Proteomes" id="UP000450676"/>
    </source>
</evidence>
<evidence type="ECO:0000313" key="2">
    <source>
        <dbReference type="EMBL" id="MYN07944.1"/>
    </source>
</evidence>
<gene>
    <name evidence="2" type="ORF">GTP77_11415</name>
</gene>
<reference evidence="2 3" key="1">
    <citation type="submission" date="2019-12" db="EMBL/GenBank/DDBJ databases">
        <title>Novel species isolated from a subtropical stream in China.</title>
        <authorList>
            <person name="Lu H."/>
        </authorList>
    </citation>
    <scope>NUCLEOTIDE SEQUENCE [LARGE SCALE GENOMIC DNA]</scope>
    <source>
        <strain evidence="2 3">FT127W</strain>
    </source>
</reference>
<protein>
    <submittedName>
        <fullName evidence="2">MarR family transcriptional regulator</fullName>
    </submittedName>
</protein>
<name>A0A7X4KL92_9BURK</name>
<dbReference type="Gene3D" id="1.10.10.10">
    <property type="entry name" value="Winged helix-like DNA-binding domain superfamily/Winged helix DNA-binding domain"/>
    <property type="match status" value="1"/>
</dbReference>
<dbReference type="RefSeq" id="WP_161072285.1">
    <property type="nucleotide sequence ID" value="NZ_CP086370.1"/>
</dbReference>
<dbReference type="InterPro" id="IPR036390">
    <property type="entry name" value="WH_DNA-bd_sf"/>
</dbReference>
<organism evidence="2 3">
    <name type="scientific">Pseudoduganella aquatica</name>
    <dbReference type="NCBI Taxonomy" id="2660641"/>
    <lineage>
        <taxon>Bacteria</taxon>
        <taxon>Pseudomonadati</taxon>
        <taxon>Pseudomonadota</taxon>
        <taxon>Betaproteobacteria</taxon>
        <taxon>Burkholderiales</taxon>
        <taxon>Oxalobacteraceae</taxon>
        <taxon>Telluria group</taxon>
        <taxon>Pseudoduganella</taxon>
    </lineage>
</organism>
<dbReference type="GO" id="GO:0003700">
    <property type="term" value="F:DNA-binding transcription factor activity"/>
    <property type="evidence" value="ECO:0007669"/>
    <property type="project" value="InterPro"/>
</dbReference>
<evidence type="ECO:0000259" key="1">
    <source>
        <dbReference type="PROSITE" id="PS50995"/>
    </source>
</evidence>
<dbReference type="Proteomes" id="UP000450676">
    <property type="component" value="Unassembled WGS sequence"/>
</dbReference>
<dbReference type="InterPro" id="IPR039422">
    <property type="entry name" value="MarR/SlyA-like"/>
</dbReference>
<dbReference type="InterPro" id="IPR000835">
    <property type="entry name" value="HTH_MarR-typ"/>
</dbReference>
<dbReference type="PANTHER" id="PTHR33164">
    <property type="entry name" value="TRANSCRIPTIONAL REGULATOR, MARR FAMILY"/>
    <property type="match status" value="1"/>
</dbReference>
<dbReference type="Pfam" id="PF12802">
    <property type="entry name" value="MarR_2"/>
    <property type="match status" value="1"/>
</dbReference>
<dbReference type="InterPro" id="IPR036388">
    <property type="entry name" value="WH-like_DNA-bd_sf"/>
</dbReference>
<dbReference type="PROSITE" id="PS50995">
    <property type="entry name" value="HTH_MARR_2"/>
    <property type="match status" value="1"/>
</dbReference>